<dbReference type="CDD" id="cd03801">
    <property type="entry name" value="GT4_PimA-like"/>
    <property type="match status" value="1"/>
</dbReference>
<reference evidence="1 2" key="1">
    <citation type="submission" date="2020-04" db="EMBL/GenBank/DDBJ databases">
        <title>Flammeovirga sp. SR4, a novel species isolated from seawater.</title>
        <authorList>
            <person name="Wang X."/>
        </authorList>
    </citation>
    <scope>NUCLEOTIDE SEQUENCE [LARGE SCALE GENOMIC DNA]</scope>
    <source>
        <strain evidence="1 2">SR4</strain>
    </source>
</reference>
<dbReference type="Pfam" id="PF13692">
    <property type="entry name" value="Glyco_trans_1_4"/>
    <property type="match status" value="1"/>
</dbReference>
<keyword evidence="2" id="KW-1185">Reference proteome</keyword>
<dbReference type="Proteomes" id="UP000585050">
    <property type="component" value="Unassembled WGS sequence"/>
</dbReference>
<dbReference type="Gene3D" id="3.40.50.2000">
    <property type="entry name" value="Glycogen Phosphorylase B"/>
    <property type="match status" value="2"/>
</dbReference>
<proteinExistence type="predicted"/>
<keyword evidence="1" id="KW-0808">Transferase</keyword>
<protein>
    <submittedName>
        <fullName evidence="1">Glycosyltransferase family 4 protein</fullName>
    </submittedName>
</protein>
<comment type="caution">
    <text evidence="1">The sequence shown here is derived from an EMBL/GenBank/DDBJ whole genome shotgun (WGS) entry which is preliminary data.</text>
</comment>
<dbReference type="PANTHER" id="PTHR12526:SF630">
    <property type="entry name" value="GLYCOSYLTRANSFERASE"/>
    <property type="match status" value="1"/>
</dbReference>
<dbReference type="EMBL" id="JABAIL010000004">
    <property type="protein sequence ID" value="NLR92499.1"/>
    <property type="molecule type" value="Genomic_DNA"/>
</dbReference>
<sequence length="356" mass="41778">MKKLLILAPYPSSIAPSQRFRFEQYLDLIRKNDIKYEYHSFLTLDAWKILHQSGYFFQKVLAILNAFMKRFRLMFQLGNFDMIFIHREASHIGPPIFEFIITKVLRKKVIYDFDDAIWLPNYSEHNAKFNKLKMYGKVNWIIKWASVVSVGNQYLKGYAKKYNQNVVINPTTIDTENYHNPSLFNKKENTKPIIGWTGTLTTAQYIEFLIPVFQKLEKIYDFEFRMISNEDPKFPIQSLVYKPWSKETEIQDLIQFDIGIMPLKDDIWAKGKCGFKALQYMALGIPAIVSPVGVNIEIVDDGINGFICSSQEEWYHALSTFLENAFEKSMSIEARKKIEENYSVQSNQDNFLSFFE</sequence>
<gene>
    <name evidence="1" type="ORF">HGP29_14875</name>
</gene>
<dbReference type="AlphaFoldDB" id="A0A7X8SLL6"/>
<dbReference type="RefSeq" id="WP_168883208.1">
    <property type="nucleotide sequence ID" value="NZ_JABAIL010000004.1"/>
</dbReference>
<name>A0A7X8SLL6_9BACT</name>
<dbReference type="GO" id="GO:0016740">
    <property type="term" value="F:transferase activity"/>
    <property type="evidence" value="ECO:0007669"/>
    <property type="project" value="UniProtKB-KW"/>
</dbReference>
<dbReference type="SUPFAM" id="SSF53756">
    <property type="entry name" value="UDP-Glycosyltransferase/glycogen phosphorylase"/>
    <property type="match status" value="1"/>
</dbReference>
<evidence type="ECO:0000313" key="1">
    <source>
        <dbReference type="EMBL" id="NLR92499.1"/>
    </source>
</evidence>
<dbReference type="PANTHER" id="PTHR12526">
    <property type="entry name" value="GLYCOSYLTRANSFERASE"/>
    <property type="match status" value="1"/>
</dbReference>
<organism evidence="1 2">
    <name type="scientific">Flammeovirga agarivorans</name>
    <dbReference type="NCBI Taxonomy" id="2726742"/>
    <lineage>
        <taxon>Bacteria</taxon>
        <taxon>Pseudomonadati</taxon>
        <taxon>Bacteroidota</taxon>
        <taxon>Cytophagia</taxon>
        <taxon>Cytophagales</taxon>
        <taxon>Flammeovirgaceae</taxon>
        <taxon>Flammeovirga</taxon>
    </lineage>
</organism>
<evidence type="ECO:0000313" key="2">
    <source>
        <dbReference type="Proteomes" id="UP000585050"/>
    </source>
</evidence>
<accession>A0A7X8SLL6</accession>